<dbReference type="PANTHER" id="PTHR10778">
    <property type="entry name" value="SOLUTE CARRIER FAMILY 35 MEMBER B"/>
    <property type="match status" value="1"/>
</dbReference>
<feature type="transmembrane region" description="Helical" evidence="8">
    <location>
        <begin position="55"/>
        <end position="74"/>
    </location>
</feature>
<evidence type="ECO:0000256" key="3">
    <source>
        <dbReference type="ARBA" id="ARBA00022448"/>
    </source>
</evidence>
<keyword evidence="6 8" id="KW-0472">Membrane</keyword>
<evidence type="ECO:0000256" key="2">
    <source>
        <dbReference type="ARBA" id="ARBA00008349"/>
    </source>
</evidence>
<protein>
    <submittedName>
        <fullName evidence="9">Uncharacterized protein</fullName>
    </submittedName>
</protein>
<dbReference type="GO" id="GO:0005789">
    <property type="term" value="C:endoplasmic reticulum membrane"/>
    <property type="evidence" value="ECO:0007669"/>
    <property type="project" value="TreeGrafter"/>
</dbReference>
<evidence type="ECO:0000313" key="9">
    <source>
        <dbReference type="EMBL" id="CAD7695936.1"/>
    </source>
</evidence>
<feature type="transmembrane region" description="Helical" evidence="8">
    <location>
        <begin position="86"/>
        <end position="107"/>
    </location>
</feature>
<dbReference type="EMBL" id="CAJHUC010000409">
    <property type="protein sequence ID" value="CAD7695936.1"/>
    <property type="molecule type" value="Genomic_DNA"/>
</dbReference>
<evidence type="ECO:0000256" key="1">
    <source>
        <dbReference type="ARBA" id="ARBA00004141"/>
    </source>
</evidence>
<reference evidence="9" key="1">
    <citation type="submission" date="2020-12" db="EMBL/GenBank/DDBJ databases">
        <authorList>
            <person name="Iha C."/>
        </authorList>
    </citation>
    <scope>NUCLEOTIDE SEQUENCE</scope>
</reference>
<dbReference type="Pfam" id="PF08449">
    <property type="entry name" value="UAA"/>
    <property type="match status" value="1"/>
</dbReference>
<feature type="transmembrane region" description="Helical" evidence="8">
    <location>
        <begin position="269"/>
        <end position="293"/>
    </location>
</feature>
<keyword evidence="10" id="KW-1185">Reference proteome</keyword>
<feature type="transmembrane region" description="Helical" evidence="8">
    <location>
        <begin position="243"/>
        <end position="262"/>
    </location>
</feature>
<dbReference type="GO" id="GO:0000139">
    <property type="term" value="C:Golgi membrane"/>
    <property type="evidence" value="ECO:0007669"/>
    <property type="project" value="TreeGrafter"/>
</dbReference>
<organism evidence="9 10">
    <name type="scientific">Ostreobium quekettii</name>
    <dbReference type="NCBI Taxonomy" id="121088"/>
    <lineage>
        <taxon>Eukaryota</taxon>
        <taxon>Viridiplantae</taxon>
        <taxon>Chlorophyta</taxon>
        <taxon>core chlorophytes</taxon>
        <taxon>Ulvophyceae</taxon>
        <taxon>TCBD clade</taxon>
        <taxon>Bryopsidales</taxon>
        <taxon>Ostreobineae</taxon>
        <taxon>Ostreobiaceae</taxon>
        <taxon>Ostreobium</taxon>
    </lineage>
</organism>
<feature type="transmembrane region" description="Helical" evidence="8">
    <location>
        <begin position="172"/>
        <end position="189"/>
    </location>
</feature>
<evidence type="ECO:0000256" key="6">
    <source>
        <dbReference type="ARBA" id="ARBA00023136"/>
    </source>
</evidence>
<feature type="transmembrane region" description="Helical" evidence="8">
    <location>
        <begin position="143"/>
        <end position="160"/>
    </location>
</feature>
<gene>
    <name evidence="9" type="ORF">OSTQU699_LOCUS1297</name>
</gene>
<proteinExistence type="inferred from homology"/>
<comment type="caution">
    <text evidence="9">The sequence shown here is derived from an EMBL/GenBank/DDBJ whole genome shotgun (WGS) entry which is preliminary data.</text>
</comment>
<feature type="transmembrane region" description="Helical" evidence="8">
    <location>
        <begin position="16"/>
        <end position="35"/>
    </location>
</feature>
<dbReference type="OrthoDB" id="1601at2759"/>
<evidence type="ECO:0000256" key="4">
    <source>
        <dbReference type="ARBA" id="ARBA00022692"/>
    </source>
</evidence>
<evidence type="ECO:0000256" key="8">
    <source>
        <dbReference type="SAM" id="Phobius"/>
    </source>
</evidence>
<dbReference type="GO" id="GO:0046964">
    <property type="term" value="F:3'-phosphoadenosine 5'-phosphosulfate transmembrane transporter activity"/>
    <property type="evidence" value="ECO:0007669"/>
    <property type="project" value="TreeGrafter"/>
</dbReference>
<dbReference type="AlphaFoldDB" id="A0A8S1ILP5"/>
<feature type="compositionally biased region" description="Basic and acidic residues" evidence="7">
    <location>
        <begin position="325"/>
        <end position="346"/>
    </location>
</feature>
<name>A0A8S1ILP5_9CHLO</name>
<keyword evidence="5 8" id="KW-1133">Transmembrane helix</keyword>
<comment type="subcellular location">
    <subcellularLocation>
        <location evidence="1">Membrane</location>
        <topology evidence="1">Multi-pass membrane protein</topology>
    </subcellularLocation>
</comment>
<feature type="transmembrane region" description="Helical" evidence="8">
    <location>
        <begin position="210"/>
        <end position="231"/>
    </location>
</feature>
<accession>A0A8S1ILP5</accession>
<keyword evidence="4 8" id="KW-0812">Transmembrane</keyword>
<dbReference type="InterPro" id="IPR013657">
    <property type="entry name" value="SCL35B1-4/HUT1"/>
</dbReference>
<keyword evidence="3" id="KW-0813">Transport</keyword>
<comment type="similarity">
    <text evidence="2">Belongs to the nucleotide-sugar transporter family. UDP-galactose:UMP antiporter (TC 2.A.7.11) subfamily.</text>
</comment>
<evidence type="ECO:0000256" key="5">
    <source>
        <dbReference type="ARBA" id="ARBA00022989"/>
    </source>
</evidence>
<dbReference type="Proteomes" id="UP000708148">
    <property type="component" value="Unassembled WGS sequence"/>
</dbReference>
<sequence>MGVGEIWEFIKAHERVHVAFCVTGILGCLMCYGVLQERIMAEPFAPDGERFTESLFLVLCNRLVTTAVSLGVILTLQLDLKPVAPLYSYAVVAFSNVVATTCQYEALKYVSFPVQTLGKCAKMIPVMIWGGIMMRKKYNLKDYLVATGVTLGCTAFILTGDVKSNHPSPGDSNLYGLLLMLGYLSFDGFTSNFQDKLFKGFRMTMFNQALYVQLTATLQSLFVLLTSGRLWKAIDFVFGHPQALVYIMLLSLAATCAQLFIYHTIKSYGALLFATVMTTRQFLSILLSCIIFVHPLTLGQWAGTVVVFGTLYYKAFAGKKGGGKPPEKDPEKGKEEGAGHGDEERAPLVSQAGGGDKTLAGTADK</sequence>
<feature type="region of interest" description="Disordered" evidence="7">
    <location>
        <begin position="319"/>
        <end position="365"/>
    </location>
</feature>
<evidence type="ECO:0000256" key="7">
    <source>
        <dbReference type="SAM" id="MobiDB-lite"/>
    </source>
</evidence>
<evidence type="ECO:0000313" key="10">
    <source>
        <dbReference type="Proteomes" id="UP000708148"/>
    </source>
</evidence>
<dbReference type="PANTHER" id="PTHR10778:SF13">
    <property type="entry name" value="ADENOSINE 3'-PHOSPHO 5'-PHOSPHOSULFATE TRANSPORTER 1"/>
    <property type="match status" value="1"/>
</dbReference>